<protein>
    <recommendedName>
        <fullName evidence="3">RING-type domain-containing protein</fullName>
    </recommendedName>
</protein>
<keyword evidence="5" id="KW-1185">Reference proteome</keyword>
<dbReference type="PANTHER" id="PTHR21540">
    <property type="entry name" value="RING FINGER AND SWIM DOMAIN-CONTAINING PROTEIN 2"/>
    <property type="match status" value="1"/>
</dbReference>
<dbReference type="PANTHER" id="PTHR21540:SF0">
    <property type="entry name" value="PHD FAMILY PROTEIN"/>
    <property type="match status" value="1"/>
</dbReference>
<dbReference type="InterPro" id="IPR001841">
    <property type="entry name" value="Znf_RING"/>
</dbReference>
<feature type="compositionally biased region" description="Polar residues" evidence="2">
    <location>
        <begin position="74"/>
        <end position="100"/>
    </location>
</feature>
<organism evidence="4 5">
    <name type="scientific">Circinella minor</name>
    <dbReference type="NCBI Taxonomy" id="1195481"/>
    <lineage>
        <taxon>Eukaryota</taxon>
        <taxon>Fungi</taxon>
        <taxon>Fungi incertae sedis</taxon>
        <taxon>Mucoromycota</taxon>
        <taxon>Mucoromycotina</taxon>
        <taxon>Mucoromycetes</taxon>
        <taxon>Mucorales</taxon>
        <taxon>Lichtheimiaceae</taxon>
        <taxon>Circinella</taxon>
    </lineage>
</organism>
<dbReference type="Pfam" id="PF13639">
    <property type="entry name" value="zf-RING_2"/>
    <property type="match status" value="1"/>
</dbReference>
<dbReference type="PROSITE" id="PS50089">
    <property type="entry name" value="ZF_RING_2"/>
    <property type="match status" value="1"/>
</dbReference>
<evidence type="ECO:0000259" key="3">
    <source>
        <dbReference type="PROSITE" id="PS50089"/>
    </source>
</evidence>
<feature type="compositionally biased region" description="Basic and acidic residues" evidence="2">
    <location>
        <begin position="12"/>
        <end position="31"/>
    </location>
</feature>
<name>A0A8H7RTN8_9FUNG</name>
<dbReference type="InterPro" id="IPR039903">
    <property type="entry name" value="Zswim2"/>
</dbReference>
<feature type="domain" description="RING-type" evidence="3">
    <location>
        <begin position="240"/>
        <end position="287"/>
    </location>
</feature>
<evidence type="ECO:0000256" key="1">
    <source>
        <dbReference type="PROSITE-ProRule" id="PRU00175"/>
    </source>
</evidence>
<evidence type="ECO:0000313" key="4">
    <source>
        <dbReference type="EMBL" id="KAG2215656.1"/>
    </source>
</evidence>
<comment type="caution">
    <text evidence="4">The sequence shown here is derived from an EMBL/GenBank/DDBJ whole genome shotgun (WGS) entry which is preliminary data.</text>
</comment>
<dbReference type="EMBL" id="JAEPRB010000498">
    <property type="protein sequence ID" value="KAG2215656.1"/>
    <property type="molecule type" value="Genomic_DNA"/>
</dbReference>
<proteinExistence type="predicted"/>
<feature type="compositionally biased region" description="Basic and acidic residues" evidence="2">
    <location>
        <begin position="116"/>
        <end position="135"/>
    </location>
</feature>
<gene>
    <name evidence="4" type="ORF">INT45_008404</name>
</gene>
<dbReference type="SUPFAM" id="SSF57850">
    <property type="entry name" value="RING/U-box"/>
    <property type="match status" value="1"/>
</dbReference>
<feature type="compositionally biased region" description="Basic residues" evidence="2">
    <location>
        <begin position="106"/>
        <end position="115"/>
    </location>
</feature>
<dbReference type="GO" id="GO:0008270">
    <property type="term" value="F:zinc ion binding"/>
    <property type="evidence" value="ECO:0007669"/>
    <property type="project" value="UniProtKB-KW"/>
</dbReference>
<dbReference type="InterPro" id="IPR013083">
    <property type="entry name" value="Znf_RING/FYVE/PHD"/>
</dbReference>
<keyword evidence="1" id="KW-0862">Zinc</keyword>
<keyword evidence="1" id="KW-0863">Zinc-finger</keyword>
<feature type="compositionally biased region" description="Polar residues" evidence="2">
    <location>
        <begin position="1"/>
        <end position="11"/>
    </location>
</feature>
<accession>A0A8H7RTN8</accession>
<sequence>MVITRSRSQALKKTETKVEEKKNVTENDHVTKVPSQQGIKKTTKKTLKKSTTTTTAARRNSKRKVDSIEPKSISAATTTRSNENTLELKQEINTSDNSNVIEPKSKKAKKTTTRKMKVEETPKKMTKKESKKAEMERVLNEFPPELRTLQGRLYRMSTERMIVVQRTIINDFEQQFDVLGSTGNELIEVFSNCTPDASVIVNEQIQRALEKQLYGKEDLTEVEDMNDGKTKQRPLTISDCPVCFDEFTEEDRINITFCQSCGNNIHKTCFDAWSKTGRSKITCVYCRAEWNDSSKKKEKTKEVYNPRNEEGYVNVGSLVGMPETRDGASYGLEY</sequence>
<dbReference type="Gene3D" id="3.30.40.10">
    <property type="entry name" value="Zinc/RING finger domain, C3HC4 (zinc finger)"/>
    <property type="match status" value="1"/>
</dbReference>
<evidence type="ECO:0000256" key="2">
    <source>
        <dbReference type="SAM" id="MobiDB-lite"/>
    </source>
</evidence>
<dbReference type="Proteomes" id="UP000646827">
    <property type="component" value="Unassembled WGS sequence"/>
</dbReference>
<reference evidence="4 5" key="1">
    <citation type="submission" date="2020-12" db="EMBL/GenBank/DDBJ databases">
        <title>Metabolic potential, ecology and presence of endohyphal bacteria is reflected in genomic diversity of Mucoromycotina.</title>
        <authorList>
            <person name="Muszewska A."/>
            <person name="Okrasinska A."/>
            <person name="Steczkiewicz K."/>
            <person name="Drgas O."/>
            <person name="Orlowska M."/>
            <person name="Perlinska-Lenart U."/>
            <person name="Aleksandrzak-Piekarczyk T."/>
            <person name="Szatraj K."/>
            <person name="Zielenkiewicz U."/>
            <person name="Pilsyk S."/>
            <person name="Malc E."/>
            <person name="Mieczkowski P."/>
            <person name="Kruszewska J.S."/>
            <person name="Biernat P."/>
            <person name="Pawlowska J."/>
        </authorList>
    </citation>
    <scope>NUCLEOTIDE SEQUENCE [LARGE SCALE GENOMIC DNA]</scope>
    <source>
        <strain evidence="4 5">CBS 142.35</strain>
    </source>
</reference>
<dbReference type="GO" id="GO:0061630">
    <property type="term" value="F:ubiquitin protein ligase activity"/>
    <property type="evidence" value="ECO:0007669"/>
    <property type="project" value="InterPro"/>
</dbReference>
<dbReference type="OrthoDB" id="2122982at2759"/>
<dbReference type="AlphaFoldDB" id="A0A8H7RTN8"/>
<evidence type="ECO:0000313" key="5">
    <source>
        <dbReference type="Proteomes" id="UP000646827"/>
    </source>
</evidence>
<feature type="compositionally biased region" description="Low complexity" evidence="2">
    <location>
        <begin position="49"/>
        <end position="58"/>
    </location>
</feature>
<keyword evidence="1" id="KW-0479">Metal-binding</keyword>
<feature type="region of interest" description="Disordered" evidence="2">
    <location>
        <begin position="1"/>
        <end position="135"/>
    </location>
</feature>